<evidence type="ECO:0000313" key="3">
    <source>
        <dbReference type="Proteomes" id="UP000231293"/>
    </source>
</evidence>
<name>A0A2N9WVK4_9NEIS</name>
<organism evidence="2 3">
    <name type="scientific">Snodgrassella alvi</name>
    <dbReference type="NCBI Taxonomy" id="1196083"/>
    <lineage>
        <taxon>Bacteria</taxon>
        <taxon>Pseudomonadati</taxon>
        <taxon>Pseudomonadota</taxon>
        <taxon>Betaproteobacteria</taxon>
        <taxon>Neisseriales</taxon>
        <taxon>Neisseriaceae</taxon>
        <taxon>Snodgrassella</taxon>
    </lineage>
</organism>
<keyword evidence="1" id="KW-1133">Transmembrane helix</keyword>
<dbReference type="EMBL" id="MDVB01000024">
    <property type="protein sequence ID" value="PIT17344.1"/>
    <property type="molecule type" value="Genomic_DNA"/>
</dbReference>
<sequence length="90" mass="9629">MAFAVYLMLFDTPAKGVIDIAVTLAAACLFNAYFAQAVLGVVVVVQGCTDGLFDLGSAVLVVGIFIVYKVSVSYIYSAILLVDYMICYLI</sequence>
<proteinExistence type="predicted"/>
<keyword evidence="1" id="KW-0472">Membrane</keyword>
<evidence type="ECO:0000313" key="2">
    <source>
        <dbReference type="EMBL" id="PIT17344.1"/>
    </source>
</evidence>
<evidence type="ECO:0000256" key="1">
    <source>
        <dbReference type="SAM" id="Phobius"/>
    </source>
</evidence>
<reference evidence="2 3" key="1">
    <citation type="journal article" date="2017" name="MBio">
        <title>Type VI secretion-mediated competition in the bee gut microbiome.</title>
        <authorList>
            <person name="Steele M.I."/>
            <person name="Kwong W.K."/>
            <person name="Powell J.E."/>
            <person name="Whiteley M."/>
            <person name="Moran N.A."/>
        </authorList>
    </citation>
    <scope>NUCLEOTIDE SEQUENCE [LARGE SCALE GENOMIC DNA]</scope>
    <source>
        <strain evidence="2 3">App2-2</strain>
    </source>
</reference>
<dbReference type="RefSeq" id="WP_218966625.1">
    <property type="nucleotide sequence ID" value="NZ_MDVB01000024.1"/>
</dbReference>
<protein>
    <submittedName>
        <fullName evidence="2">Uncharacterized protein</fullName>
    </submittedName>
</protein>
<comment type="caution">
    <text evidence="2">The sequence shown here is derived from an EMBL/GenBank/DDBJ whole genome shotgun (WGS) entry which is preliminary data.</text>
</comment>
<gene>
    <name evidence="2" type="ORF">BGI32_02920</name>
</gene>
<accession>A0A2N9WVK4</accession>
<keyword evidence="1" id="KW-0812">Transmembrane</keyword>
<dbReference type="Proteomes" id="UP000231293">
    <property type="component" value="Unassembled WGS sequence"/>
</dbReference>
<feature type="transmembrane region" description="Helical" evidence="1">
    <location>
        <begin position="20"/>
        <end position="45"/>
    </location>
</feature>
<dbReference type="AlphaFoldDB" id="A0A2N9WVK4"/>